<name>A0A921ZAN4_MANSE</name>
<reference evidence="9" key="1">
    <citation type="journal article" date="2016" name="Insect Biochem. Mol. Biol.">
        <title>Multifaceted biological insights from a draft genome sequence of the tobacco hornworm moth, Manduca sexta.</title>
        <authorList>
            <person name="Kanost M.R."/>
            <person name="Arrese E.L."/>
            <person name="Cao X."/>
            <person name="Chen Y.R."/>
            <person name="Chellapilla S."/>
            <person name="Goldsmith M.R."/>
            <person name="Grosse-Wilde E."/>
            <person name="Heckel D.G."/>
            <person name="Herndon N."/>
            <person name="Jiang H."/>
            <person name="Papanicolaou A."/>
            <person name="Qu J."/>
            <person name="Soulages J.L."/>
            <person name="Vogel H."/>
            <person name="Walters J."/>
            <person name="Waterhouse R.M."/>
            <person name="Ahn S.J."/>
            <person name="Almeida F.C."/>
            <person name="An C."/>
            <person name="Aqrawi P."/>
            <person name="Bretschneider A."/>
            <person name="Bryant W.B."/>
            <person name="Bucks S."/>
            <person name="Chao H."/>
            <person name="Chevignon G."/>
            <person name="Christen J.M."/>
            <person name="Clarke D.F."/>
            <person name="Dittmer N.T."/>
            <person name="Ferguson L.C.F."/>
            <person name="Garavelou S."/>
            <person name="Gordon K.H.J."/>
            <person name="Gunaratna R.T."/>
            <person name="Han Y."/>
            <person name="Hauser F."/>
            <person name="He Y."/>
            <person name="Heidel-Fischer H."/>
            <person name="Hirsh A."/>
            <person name="Hu Y."/>
            <person name="Jiang H."/>
            <person name="Kalra D."/>
            <person name="Klinner C."/>
            <person name="Konig C."/>
            <person name="Kovar C."/>
            <person name="Kroll A.R."/>
            <person name="Kuwar S.S."/>
            <person name="Lee S.L."/>
            <person name="Lehman R."/>
            <person name="Li K."/>
            <person name="Li Z."/>
            <person name="Liang H."/>
            <person name="Lovelace S."/>
            <person name="Lu Z."/>
            <person name="Mansfield J.H."/>
            <person name="McCulloch K.J."/>
            <person name="Mathew T."/>
            <person name="Morton B."/>
            <person name="Muzny D.M."/>
            <person name="Neunemann D."/>
            <person name="Ongeri F."/>
            <person name="Pauchet Y."/>
            <person name="Pu L.L."/>
            <person name="Pyrousis I."/>
            <person name="Rao X.J."/>
            <person name="Redding A."/>
            <person name="Roesel C."/>
            <person name="Sanchez-Gracia A."/>
            <person name="Schaack S."/>
            <person name="Shukla A."/>
            <person name="Tetreau G."/>
            <person name="Wang Y."/>
            <person name="Xiong G.H."/>
            <person name="Traut W."/>
            <person name="Walsh T.K."/>
            <person name="Worley K.C."/>
            <person name="Wu D."/>
            <person name="Wu W."/>
            <person name="Wu Y.Q."/>
            <person name="Zhang X."/>
            <person name="Zou Z."/>
            <person name="Zucker H."/>
            <person name="Briscoe A.D."/>
            <person name="Burmester T."/>
            <person name="Clem R.J."/>
            <person name="Feyereisen R."/>
            <person name="Grimmelikhuijzen C.J.P."/>
            <person name="Hamodrakas S.J."/>
            <person name="Hansson B.S."/>
            <person name="Huguet E."/>
            <person name="Jermiin L.S."/>
            <person name="Lan Q."/>
            <person name="Lehman H.K."/>
            <person name="Lorenzen M."/>
            <person name="Merzendorfer H."/>
            <person name="Michalopoulos I."/>
            <person name="Morton D.B."/>
            <person name="Muthukrishnan S."/>
            <person name="Oakeshott J.G."/>
            <person name="Palmer W."/>
            <person name="Park Y."/>
            <person name="Passarelli A.L."/>
            <person name="Rozas J."/>
            <person name="Schwartz L.M."/>
            <person name="Smith W."/>
            <person name="Southgate A."/>
            <person name="Vilcinskas A."/>
            <person name="Vogt R."/>
            <person name="Wang P."/>
            <person name="Werren J."/>
            <person name="Yu X.Q."/>
            <person name="Zhou J.J."/>
            <person name="Brown S.J."/>
            <person name="Scherer S.E."/>
            <person name="Richards S."/>
            <person name="Blissard G.W."/>
        </authorList>
    </citation>
    <scope>NUCLEOTIDE SEQUENCE</scope>
</reference>
<evidence type="ECO:0000256" key="6">
    <source>
        <dbReference type="ARBA" id="ARBA00022801"/>
    </source>
</evidence>
<keyword evidence="7" id="KW-0539">Nucleus</keyword>
<evidence type="ECO:0000256" key="7">
    <source>
        <dbReference type="ARBA" id="ARBA00023242"/>
    </source>
</evidence>
<proteinExistence type="inferred from homology"/>
<protein>
    <recommendedName>
        <fullName evidence="8">DDE Tnp4 domain-containing protein</fullName>
    </recommendedName>
</protein>
<dbReference type="Proteomes" id="UP000791440">
    <property type="component" value="Unassembled WGS sequence"/>
</dbReference>
<keyword evidence="4" id="KW-0540">Nuclease</keyword>
<keyword evidence="6" id="KW-0378">Hydrolase</keyword>
<gene>
    <name evidence="9" type="ORF">O3G_MSEX008405</name>
</gene>
<dbReference type="GO" id="GO:0005634">
    <property type="term" value="C:nucleus"/>
    <property type="evidence" value="ECO:0007669"/>
    <property type="project" value="UniProtKB-SubCell"/>
</dbReference>
<keyword evidence="5" id="KW-0479">Metal-binding</keyword>
<dbReference type="GO" id="GO:0046872">
    <property type="term" value="F:metal ion binding"/>
    <property type="evidence" value="ECO:0007669"/>
    <property type="project" value="UniProtKB-KW"/>
</dbReference>
<dbReference type="Pfam" id="PF13359">
    <property type="entry name" value="DDE_Tnp_4"/>
    <property type="match status" value="1"/>
</dbReference>
<evidence type="ECO:0000256" key="5">
    <source>
        <dbReference type="ARBA" id="ARBA00022723"/>
    </source>
</evidence>
<feature type="domain" description="DDE Tnp4" evidence="8">
    <location>
        <begin position="56"/>
        <end position="211"/>
    </location>
</feature>
<evidence type="ECO:0000256" key="1">
    <source>
        <dbReference type="ARBA" id="ARBA00001968"/>
    </source>
</evidence>
<dbReference type="InterPro" id="IPR027806">
    <property type="entry name" value="HARBI1_dom"/>
</dbReference>
<keyword evidence="10" id="KW-1185">Reference proteome</keyword>
<evidence type="ECO:0000256" key="2">
    <source>
        <dbReference type="ARBA" id="ARBA00004123"/>
    </source>
</evidence>
<dbReference type="PANTHER" id="PTHR22930:SF267">
    <property type="entry name" value="NUCLEASE HARBI1-RELATED"/>
    <property type="match status" value="1"/>
</dbReference>
<dbReference type="GO" id="GO:0016787">
    <property type="term" value="F:hydrolase activity"/>
    <property type="evidence" value="ECO:0007669"/>
    <property type="project" value="UniProtKB-KW"/>
</dbReference>
<organism evidence="9 10">
    <name type="scientific">Manduca sexta</name>
    <name type="common">Tobacco hawkmoth</name>
    <name type="synonym">Tobacco hornworm</name>
    <dbReference type="NCBI Taxonomy" id="7130"/>
    <lineage>
        <taxon>Eukaryota</taxon>
        <taxon>Metazoa</taxon>
        <taxon>Ecdysozoa</taxon>
        <taxon>Arthropoda</taxon>
        <taxon>Hexapoda</taxon>
        <taxon>Insecta</taxon>
        <taxon>Pterygota</taxon>
        <taxon>Neoptera</taxon>
        <taxon>Endopterygota</taxon>
        <taxon>Lepidoptera</taxon>
        <taxon>Glossata</taxon>
        <taxon>Ditrysia</taxon>
        <taxon>Bombycoidea</taxon>
        <taxon>Sphingidae</taxon>
        <taxon>Sphinginae</taxon>
        <taxon>Sphingini</taxon>
        <taxon>Manduca</taxon>
    </lineage>
</organism>
<evidence type="ECO:0000259" key="8">
    <source>
        <dbReference type="Pfam" id="PF13359"/>
    </source>
</evidence>
<evidence type="ECO:0000313" key="9">
    <source>
        <dbReference type="EMBL" id="KAG6453911.1"/>
    </source>
</evidence>
<dbReference type="AlphaFoldDB" id="A0A921ZAN4"/>
<evidence type="ECO:0000313" key="10">
    <source>
        <dbReference type="Proteomes" id="UP000791440"/>
    </source>
</evidence>
<accession>A0A921ZAN4</accession>
<dbReference type="PANTHER" id="PTHR22930">
    <property type="match status" value="1"/>
</dbReference>
<comment type="subcellular location">
    <subcellularLocation>
        <location evidence="2">Nucleus</location>
    </subcellularLocation>
</comment>
<dbReference type="InterPro" id="IPR045249">
    <property type="entry name" value="HARBI1-like"/>
</dbReference>
<comment type="caution">
    <text evidence="9">The sequence shown here is derived from an EMBL/GenBank/DDBJ whole genome shotgun (WGS) entry which is preliminary data.</text>
</comment>
<evidence type="ECO:0000256" key="3">
    <source>
        <dbReference type="ARBA" id="ARBA00006958"/>
    </source>
</evidence>
<dbReference type="EMBL" id="JH668453">
    <property type="protein sequence ID" value="KAG6453911.1"/>
    <property type="molecule type" value="Genomic_DNA"/>
</dbReference>
<sequence length="236" mass="26825">MAQQTTSKCLRQVIEAFNQPHILVKFIRFPQKRQERTLIKEQFYQKYGIPGICGCIDCTHIAIIKPAMNENRFFNRKHFHSINCQVICDENCNILNVDASYGGPTHDSFIWQNSEIREHLEGLTTNTDETAMLLGDSGYPLRRYLMTPVVGALDDSPAGNYNAIQKRARSTIERTFGILKGRWRCLLGARQLHYSPEVAGKITIACCVLHNICNAAGLDPLHLIVEESQQERVHDP</sequence>
<reference evidence="9" key="2">
    <citation type="submission" date="2020-12" db="EMBL/GenBank/DDBJ databases">
        <authorList>
            <person name="Kanost M."/>
        </authorList>
    </citation>
    <scope>NUCLEOTIDE SEQUENCE</scope>
</reference>
<evidence type="ECO:0000256" key="4">
    <source>
        <dbReference type="ARBA" id="ARBA00022722"/>
    </source>
</evidence>
<comment type="cofactor">
    <cofactor evidence="1">
        <name>a divalent metal cation</name>
        <dbReference type="ChEBI" id="CHEBI:60240"/>
    </cofactor>
</comment>
<dbReference type="GO" id="GO:0004518">
    <property type="term" value="F:nuclease activity"/>
    <property type="evidence" value="ECO:0007669"/>
    <property type="project" value="UniProtKB-KW"/>
</dbReference>
<comment type="similarity">
    <text evidence="3">Belongs to the HARBI1 family.</text>
</comment>